<dbReference type="PROSITE" id="PS51257">
    <property type="entry name" value="PROKAR_LIPOPROTEIN"/>
    <property type="match status" value="1"/>
</dbReference>
<reference evidence="3" key="1">
    <citation type="submission" date="2020-10" db="EMBL/GenBank/DDBJ databases">
        <authorList>
            <person name="Gilroy R."/>
        </authorList>
    </citation>
    <scope>NUCLEOTIDE SEQUENCE</scope>
    <source>
        <strain evidence="3">17213</strain>
    </source>
</reference>
<accession>A0A9D9GTN0</accession>
<evidence type="ECO:0000259" key="2">
    <source>
        <dbReference type="SMART" id="SM00900"/>
    </source>
</evidence>
<proteinExistence type="predicted"/>
<dbReference type="InterPro" id="IPR007329">
    <property type="entry name" value="FMN-bd"/>
</dbReference>
<dbReference type="Gene3D" id="3.90.1010.20">
    <property type="match status" value="1"/>
</dbReference>
<comment type="caution">
    <text evidence="3">The sequence shown here is derived from an EMBL/GenBank/DDBJ whole genome shotgun (WGS) entry which is preliminary data.</text>
</comment>
<dbReference type="Pfam" id="PF04205">
    <property type="entry name" value="FMN_bind"/>
    <property type="match status" value="1"/>
</dbReference>
<sequence length="138" mass="14721">MRALTLTAASVGLSLLLAACSPASYQDGVYTGLSSKDEDGAWAKVTITLKNNEIVDAQYVTFQADGSIKDENYGAGAAELGNSGFYQKAQHAVEAMKIYRDCLVRKKSIDGVDRISGATIAYDQFTEAVNNALSQAEQ</sequence>
<dbReference type="AlphaFoldDB" id="A0A9D9GTN0"/>
<dbReference type="SMART" id="SM00900">
    <property type="entry name" value="FMN_bind"/>
    <property type="match status" value="1"/>
</dbReference>
<dbReference type="EMBL" id="JADINH010000154">
    <property type="protein sequence ID" value="MBO8416166.1"/>
    <property type="molecule type" value="Genomic_DNA"/>
</dbReference>
<evidence type="ECO:0000313" key="4">
    <source>
        <dbReference type="Proteomes" id="UP000823631"/>
    </source>
</evidence>
<protein>
    <submittedName>
        <fullName evidence="3">FMN-binding protein</fullName>
    </submittedName>
</protein>
<keyword evidence="1" id="KW-0732">Signal</keyword>
<dbReference type="GO" id="GO:0016020">
    <property type="term" value="C:membrane"/>
    <property type="evidence" value="ECO:0007669"/>
    <property type="project" value="InterPro"/>
</dbReference>
<gene>
    <name evidence="3" type="ORF">IAB19_07300</name>
</gene>
<feature type="signal peptide" evidence="1">
    <location>
        <begin position="1"/>
        <end position="25"/>
    </location>
</feature>
<feature type="domain" description="FMN-binding" evidence="2">
    <location>
        <begin position="40"/>
        <end position="136"/>
    </location>
</feature>
<feature type="chain" id="PRO_5039095056" evidence="1">
    <location>
        <begin position="26"/>
        <end position="138"/>
    </location>
</feature>
<dbReference type="Proteomes" id="UP000823631">
    <property type="component" value="Unassembled WGS sequence"/>
</dbReference>
<evidence type="ECO:0000256" key="1">
    <source>
        <dbReference type="SAM" id="SignalP"/>
    </source>
</evidence>
<evidence type="ECO:0000313" key="3">
    <source>
        <dbReference type="EMBL" id="MBO8416166.1"/>
    </source>
</evidence>
<reference evidence="3" key="2">
    <citation type="journal article" date="2021" name="PeerJ">
        <title>Extensive microbial diversity within the chicken gut microbiome revealed by metagenomics and culture.</title>
        <authorList>
            <person name="Gilroy R."/>
            <person name="Ravi A."/>
            <person name="Getino M."/>
            <person name="Pursley I."/>
            <person name="Horton D.L."/>
            <person name="Alikhan N.F."/>
            <person name="Baker D."/>
            <person name="Gharbi K."/>
            <person name="Hall N."/>
            <person name="Watson M."/>
            <person name="Adriaenssens E.M."/>
            <person name="Foster-Nyarko E."/>
            <person name="Jarju S."/>
            <person name="Secka A."/>
            <person name="Antonio M."/>
            <person name="Oren A."/>
            <person name="Chaudhuri R.R."/>
            <person name="La Ragione R."/>
            <person name="Hildebrand F."/>
            <person name="Pallen M.J."/>
        </authorList>
    </citation>
    <scope>NUCLEOTIDE SEQUENCE</scope>
    <source>
        <strain evidence="3">17213</strain>
    </source>
</reference>
<organism evidence="3 4">
    <name type="scientific">Candidatus Avisuccinivibrio stercorigallinarum</name>
    <dbReference type="NCBI Taxonomy" id="2840704"/>
    <lineage>
        <taxon>Bacteria</taxon>
        <taxon>Pseudomonadati</taxon>
        <taxon>Pseudomonadota</taxon>
        <taxon>Gammaproteobacteria</taxon>
        <taxon>Aeromonadales</taxon>
        <taxon>Succinivibrionaceae</taxon>
        <taxon>Succinivibrionaceae incertae sedis</taxon>
        <taxon>Candidatus Avisuccinivibrio</taxon>
    </lineage>
</organism>
<name>A0A9D9GTN0_9GAMM</name>
<dbReference type="GO" id="GO:0010181">
    <property type="term" value="F:FMN binding"/>
    <property type="evidence" value="ECO:0007669"/>
    <property type="project" value="InterPro"/>
</dbReference>